<comment type="similarity">
    <text evidence="2">Belongs to the non-repetitive/WGA-negative nucleoporin family.</text>
</comment>
<dbReference type="GO" id="GO:0006606">
    <property type="term" value="P:protein import into nucleus"/>
    <property type="evidence" value="ECO:0007669"/>
    <property type="project" value="TreeGrafter"/>
</dbReference>
<dbReference type="GO" id="GO:0006405">
    <property type="term" value="P:RNA export from nucleus"/>
    <property type="evidence" value="ECO:0007669"/>
    <property type="project" value="TreeGrafter"/>
</dbReference>
<evidence type="ECO:0000256" key="1">
    <source>
        <dbReference type="ARBA" id="ARBA00004123"/>
    </source>
</evidence>
<dbReference type="InterPro" id="IPR042537">
    <property type="entry name" value="Nucleoporin_Nup155_C_2"/>
</dbReference>
<protein>
    <submittedName>
        <fullName evidence="7">Nuclear pore complex protein Nup155</fullName>
    </submittedName>
</protein>
<accession>A0A430Q467</accession>
<dbReference type="GO" id="GO:0044611">
    <property type="term" value="C:nuclear pore inner ring"/>
    <property type="evidence" value="ECO:0007669"/>
    <property type="project" value="TreeGrafter"/>
</dbReference>
<dbReference type="GO" id="GO:0017056">
    <property type="term" value="F:structural constituent of nuclear pore"/>
    <property type="evidence" value="ECO:0007669"/>
    <property type="project" value="InterPro"/>
</dbReference>
<evidence type="ECO:0000259" key="5">
    <source>
        <dbReference type="Pfam" id="PF03177"/>
    </source>
</evidence>
<evidence type="ECO:0000313" key="8">
    <source>
        <dbReference type="Proteomes" id="UP000290809"/>
    </source>
</evidence>
<evidence type="ECO:0000259" key="6">
    <source>
        <dbReference type="Pfam" id="PF08801"/>
    </source>
</evidence>
<feature type="domain" description="Nucleoporin Nup133/Nup155-like C-terminal" evidence="5">
    <location>
        <begin position="766"/>
        <end position="1041"/>
    </location>
</feature>
<evidence type="ECO:0000256" key="4">
    <source>
        <dbReference type="ARBA" id="ARBA00023242"/>
    </source>
</evidence>
<comment type="caution">
    <text evidence="7">The sequence shown here is derived from an EMBL/GenBank/DDBJ whole genome shotgun (WGS) entry which is preliminary data.</text>
</comment>
<keyword evidence="8" id="KW-1185">Reference proteome</keyword>
<dbReference type="Gene3D" id="1.20.58.1780">
    <property type="match status" value="1"/>
</dbReference>
<dbReference type="STRING" id="6184.A0A430Q467"/>
<evidence type="ECO:0000313" key="7">
    <source>
        <dbReference type="EMBL" id="RTG82467.1"/>
    </source>
</evidence>
<proteinExistence type="inferred from homology"/>
<evidence type="ECO:0000256" key="2">
    <source>
        <dbReference type="ARBA" id="ARBA00007373"/>
    </source>
</evidence>
<feature type="domain" description="Nucleoporin Nup133/Nup155-like N-terminal" evidence="6">
    <location>
        <begin position="8"/>
        <end position="264"/>
    </location>
</feature>
<keyword evidence="3" id="KW-0813">Transport</keyword>
<dbReference type="Pfam" id="PF08801">
    <property type="entry name" value="Nucleoporin_N"/>
    <property type="match status" value="1"/>
</dbReference>
<dbReference type="AlphaFoldDB" id="A0A430Q467"/>
<dbReference type="Gene3D" id="1.25.40.440">
    <property type="entry name" value="Nucleoporin, helical domain, central subdomain"/>
    <property type="match status" value="1"/>
</dbReference>
<dbReference type="PANTHER" id="PTHR10350:SF6">
    <property type="entry name" value="NUCLEAR PORE COMPLEX PROTEIN NUP155"/>
    <property type="match status" value="1"/>
</dbReference>
<evidence type="ECO:0000256" key="3">
    <source>
        <dbReference type="ARBA" id="ARBA00022448"/>
    </source>
</evidence>
<dbReference type="InterPro" id="IPR004870">
    <property type="entry name" value="Nucleoporin_Nup155"/>
</dbReference>
<dbReference type="PANTHER" id="PTHR10350">
    <property type="entry name" value="NUCLEAR PORE COMPLEX PROTEIN NUP155"/>
    <property type="match status" value="1"/>
</dbReference>
<gene>
    <name evidence="7" type="ORF">DC041_0006375</name>
</gene>
<keyword evidence="4" id="KW-0539">Nucleus</keyword>
<dbReference type="EMBL" id="QMKO01002817">
    <property type="protein sequence ID" value="RTG82467.1"/>
    <property type="molecule type" value="Genomic_DNA"/>
</dbReference>
<dbReference type="Proteomes" id="UP000290809">
    <property type="component" value="Unassembled WGS sequence"/>
</dbReference>
<dbReference type="Pfam" id="PF03177">
    <property type="entry name" value="Nucleoporin_C"/>
    <property type="match status" value="1"/>
</dbReference>
<dbReference type="GO" id="GO:0036228">
    <property type="term" value="P:protein localization to nuclear inner membrane"/>
    <property type="evidence" value="ECO:0007669"/>
    <property type="project" value="TreeGrafter"/>
</dbReference>
<reference evidence="7 8" key="1">
    <citation type="journal article" date="2019" name="PLoS Pathog.">
        <title>Genome sequence of the bovine parasite Schistosoma bovis Tanzania.</title>
        <authorList>
            <person name="Oey H."/>
            <person name="Zakrzewski M."/>
            <person name="Gobert G."/>
            <person name="Gravermann K."/>
            <person name="Stoye J."/>
            <person name="Jones M."/>
            <person name="Mcmanus D."/>
            <person name="Krause L."/>
        </authorList>
    </citation>
    <scope>NUCLEOTIDE SEQUENCE [LARGE SCALE GENOMIC DNA]</scope>
    <source>
        <strain evidence="7 8">TAN1997</strain>
    </source>
</reference>
<comment type="subcellular location">
    <subcellularLocation>
        <location evidence="1">Nucleus</location>
    </subcellularLocation>
</comment>
<sequence length="1047" mass="116173">MPDPLYCLPTENNYISCIESTPNGRIFLGTREGFLLEMTYSSIPNWDGDSLQPPIGKTGHCTLVNHSVSAFSLLLPSIITSRFHNGDSITQLTVDTSRHLLYSRTEDSHLMVYEFSDKISGSFSRLSSLSASDLAYQASCIVRSVDKNQFRNIVSIIPLTTGLCYLLAITKTGIRLYFGENLRLMHIRLPPSSPYDTIGLSDVKLAVETRGTVIMVSALPQNIPSTTSTLGGLGSRYTTTTRSAATLNQSSLNMSLGQFFTTDLDNSSSSYKAAAVLNQSDDNLNAFTKQIPPHVIYTISPDLYPWTLNLTESFTTSWCVDGGAWALTVLPDNQSFGDSMGNDLSGYLAIEKRISSCSESSQSEKRQSLRRGEPPVVLTQILDPPFRRLLLISAQGVVHFRLANPLTRLREYLSREFSNTSSLLPGYGDPQLSDMIPNFPSYLENDLKLGVEGSGSYLAAFLHQFSPDEAICAALAIGASTTVSGGLSKNLQLVAEQTALYFAAKASQYWTPAIIRTRAPNLSYIQSRQQLSSSTTTTTTARGTEDRSINSALHLFSGICLFLARISRSFWRYSMFYDATSICSKCNVKSMSRIKNTTTNSSNGGLRSWVRSLIYTLSTVSTFGGGKSNTSSVEQIIISRLETSEISWLRNQIIYLQQLIQRQLNIRGGWFRLSTSHHSIGNVNGNIHLESTLSDNPTSLNTEEHMDEVALQRLAEELHHLLSMISEILGFWEILSEHASIIRTNLLSSINNGESLNDIQYETSLSDKTHIDQLISEAILLYSEAGPSINLDNAVHRLESCGAWRGAVKLCLSVARSRDPSDIAVDCLKRGRRPSSDPLIDFDHKFTNRSKLNRIYAVSELAATEGRYDAYRRMTICLDHLLHAAQIKSDATYLIEPISTTTTNNTDIINEEYQSNLNELSNSLFILNDLNDLSPSSSSSSPQLARSILQIILMDINKSDDILAHFEVISFFLFSHFEAYLRSRLRQTPDDANLRCLLWRLLERRGARLEAAQVLEHLAVTPCHQLTLEDRLDFAARAIVAVKALPG</sequence>
<name>A0A430Q467_SCHBO</name>
<dbReference type="InterPro" id="IPR014908">
    <property type="entry name" value="Nucleoporin_Nup133/Nup155_N"/>
</dbReference>
<organism evidence="7 8">
    <name type="scientific">Schistosoma bovis</name>
    <name type="common">Blood fluke</name>
    <dbReference type="NCBI Taxonomy" id="6184"/>
    <lineage>
        <taxon>Eukaryota</taxon>
        <taxon>Metazoa</taxon>
        <taxon>Spiralia</taxon>
        <taxon>Lophotrochozoa</taxon>
        <taxon>Platyhelminthes</taxon>
        <taxon>Trematoda</taxon>
        <taxon>Digenea</taxon>
        <taxon>Strigeidida</taxon>
        <taxon>Schistosomatoidea</taxon>
        <taxon>Schistosomatidae</taxon>
        <taxon>Schistosoma</taxon>
    </lineage>
</organism>
<dbReference type="InterPro" id="IPR007187">
    <property type="entry name" value="Nucleoporin_Nup133/Nup155_C"/>
</dbReference>
<dbReference type="GO" id="GO:0000972">
    <property type="term" value="P:transcription-dependent tethering of RNA polymerase II gene DNA at nuclear periphery"/>
    <property type="evidence" value="ECO:0007669"/>
    <property type="project" value="TreeGrafter"/>
</dbReference>